<dbReference type="InterPro" id="IPR045851">
    <property type="entry name" value="AMP-bd_C_sf"/>
</dbReference>
<evidence type="ECO:0000313" key="6">
    <source>
        <dbReference type="EMBL" id="PLB41371.1"/>
    </source>
</evidence>
<evidence type="ECO:0008006" key="8">
    <source>
        <dbReference type="Google" id="ProtNLM"/>
    </source>
</evidence>
<dbReference type="GeneID" id="36525070"/>
<dbReference type="InterPro" id="IPR020845">
    <property type="entry name" value="AMP-binding_CS"/>
</dbReference>
<dbReference type="Gene3D" id="3.40.50.12780">
    <property type="entry name" value="N-terminal domain of ligase-like"/>
    <property type="match status" value="1"/>
</dbReference>
<evidence type="ECO:0000256" key="1">
    <source>
        <dbReference type="ARBA" id="ARBA00006432"/>
    </source>
</evidence>
<proteinExistence type="inferred from homology"/>
<dbReference type="InterPro" id="IPR025110">
    <property type="entry name" value="AMP-bd_C"/>
</dbReference>
<dbReference type="PANTHER" id="PTHR24096">
    <property type="entry name" value="LONG-CHAIN-FATTY-ACID--COA LIGASE"/>
    <property type="match status" value="1"/>
</dbReference>
<keyword evidence="2" id="KW-0436">Ligase</keyword>
<dbReference type="Proteomes" id="UP000234585">
    <property type="component" value="Unassembled WGS sequence"/>
</dbReference>
<dbReference type="InterPro" id="IPR042099">
    <property type="entry name" value="ANL_N_sf"/>
</dbReference>
<feature type="transmembrane region" description="Helical" evidence="3">
    <location>
        <begin position="103"/>
        <end position="124"/>
    </location>
</feature>
<keyword evidence="3" id="KW-1133">Transmembrane helix</keyword>
<gene>
    <name evidence="6" type="ORF">BDW47DRAFT_133729</name>
</gene>
<accession>A0A2I2FL69</accession>
<comment type="similarity">
    <text evidence="1">Belongs to the ATP-dependent AMP-binding enzyme family.</text>
</comment>
<dbReference type="Pfam" id="PF13193">
    <property type="entry name" value="AMP-binding_C"/>
    <property type="match status" value="1"/>
</dbReference>
<evidence type="ECO:0000256" key="2">
    <source>
        <dbReference type="ARBA" id="ARBA00022598"/>
    </source>
</evidence>
<dbReference type="PROSITE" id="PS00455">
    <property type="entry name" value="AMP_BINDING"/>
    <property type="match status" value="1"/>
</dbReference>
<dbReference type="PANTHER" id="PTHR24096:SF149">
    <property type="entry name" value="AMP-BINDING DOMAIN-CONTAINING PROTEIN-RELATED"/>
    <property type="match status" value="1"/>
</dbReference>
<evidence type="ECO:0000256" key="3">
    <source>
        <dbReference type="SAM" id="Phobius"/>
    </source>
</evidence>
<sequence>VALEATARAGIPPSRVIVIDDLPTQLWNNNGHERPIWGAHTPPICDPARDLAFLVYSSGTSGLPKPVMLSHGNIVANLCQLASRRSAGVGGYSGRRDIEDRDLALMPLLHIYGLTAILNLNLYMGVPTFIMSQFRLDSFCAAVQQHQVTHAGVVPGIIQALLSYPHITAPYNLSSLQMMSSVGSPLGADLVHALYENLSLRVGQGYGLSECSPASHTQTWEDGPLYPGSVGRLLPNMTARFVPVDDADQSGDSCEEIWLRGPNVFLGYLGDEEATRENFSADGFFKTGDVGFEDEHGNLVITGRIKEMIKSDGFQVAPAQLENIALRHCAVADVAVTGVHWVTPDGTETEAPAAFVVVKSGHVAHECTAETIREFVDGQVASYKRLRGGDRFVSAIPRNAAGKIMRRKLQC</sequence>
<evidence type="ECO:0000259" key="4">
    <source>
        <dbReference type="Pfam" id="PF00501"/>
    </source>
</evidence>
<keyword evidence="7" id="KW-1185">Reference proteome</keyword>
<dbReference type="GO" id="GO:0016405">
    <property type="term" value="F:CoA-ligase activity"/>
    <property type="evidence" value="ECO:0007669"/>
    <property type="project" value="TreeGrafter"/>
</dbReference>
<dbReference type="Gene3D" id="3.30.300.30">
    <property type="match status" value="1"/>
</dbReference>
<feature type="domain" description="AMP-dependent synthetase/ligase" evidence="4">
    <location>
        <begin position="12"/>
        <end position="269"/>
    </location>
</feature>
<dbReference type="InterPro" id="IPR000873">
    <property type="entry name" value="AMP-dep_synth/lig_dom"/>
</dbReference>
<dbReference type="STRING" id="41067.A0A2I2FL69"/>
<protein>
    <recommendedName>
        <fullName evidence="8">Acetyl-CoA synthetase-like protein</fullName>
    </recommendedName>
</protein>
<feature type="non-terminal residue" evidence="6">
    <location>
        <position position="1"/>
    </location>
</feature>
<keyword evidence="3" id="KW-0812">Transmembrane</keyword>
<keyword evidence="3" id="KW-0472">Membrane</keyword>
<dbReference type="OrthoDB" id="6509636at2759"/>
<feature type="domain" description="AMP-binding enzyme C-terminal" evidence="5">
    <location>
        <begin position="321"/>
        <end position="403"/>
    </location>
</feature>
<reference evidence="6 7" key="1">
    <citation type="submission" date="2017-12" db="EMBL/GenBank/DDBJ databases">
        <authorList>
            <consortium name="DOE Joint Genome Institute"/>
            <person name="Haridas S."/>
            <person name="Kjaerbolling I."/>
            <person name="Vesth T.C."/>
            <person name="Frisvad J.C."/>
            <person name="Nybo J.L."/>
            <person name="Theobald S."/>
            <person name="Kuo A."/>
            <person name="Bowyer P."/>
            <person name="Matsuda Y."/>
            <person name="Mondo S."/>
            <person name="Lyhne E.K."/>
            <person name="Kogle M.E."/>
            <person name="Clum A."/>
            <person name="Lipzen A."/>
            <person name="Salamov A."/>
            <person name="Ngan C.Y."/>
            <person name="Daum C."/>
            <person name="Chiniquy J."/>
            <person name="Barry K."/>
            <person name="LaButti K."/>
            <person name="Simmons B.A."/>
            <person name="Magnuson J.K."/>
            <person name="Mortensen U.H."/>
            <person name="Larsen T.O."/>
            <person name="Grigoriev I.V."/>
            <person name="Baker S.E."/>
            <person name="Andersen M.R."/>
            <person name="Nordberg H.P."/>
            <person name="Cantor M.N."/>
            <person name="Hua S.X."/>
        </authorList>
    </citation>
    <scope>NUCLEOTIDE SEQUENCE [LARGE SCALE GENOMIC DNA]</scope>
    <source>
        <strain evidence="6 7">CBS 102.13</strain>
    </source>
</reference>
<evidence type="ECO:0000313" key="7">
    <source>
        <dbReference type="Proteomes" id="UP000234585"/>
    </source>
</evidence>
<organism evidence="6 7">
    <name type="scientific">Aspergillus candidus</name>
    <dbReference type="NCBI Taxonomy" id="41067"/>
    <lineage>
        <taxon>Eukaryota</taxon>
        <taxon>Fungi</taxon>
        <taxon>Dikarya</taxon>
        <taxon>Ascomycota</taxon>
        <taxon>Pezizomycotina</taxon>
        <taxon>Eurotiomycetes</taxon>
        <taxon>Eurotiomycetidae</taxon>
        <taxon>Eurotiales</taxon>
        <taxon>Aspergillaceae</taxon>
        <taxon>Aspergillus</taxon>
        <taxon>Aspergillus subgen. Circumdati</taxon>
    </lineage>
</organism>
<dbReference type="Pfam" id="PF00501">
    <property type="entry name" value="AMP-binding"/>
    <property type="match status" value="1"/>
</dbReference>
<dbReference type="RefSeq" id="XP_024675383.1">
    <property type="nucleotide sequence ID" value="XM_024817910.1"/>
</dbReference>
<evidence type="ECO:0000259" key="5">
    <source>
        <dbReference type="Pfam" id="PF13193"/>
    </source>
</evidence>
<dbReference type="SUPFAM" id="SSF56801">
    <property type="entry name" value="Acetyl-CoA synthetase-like"/>
    <property type="match status" value="1"/>
</dbReference>
<dbReference type="EMBL" id="KZ559121">
    <property type="protein sequence ID" value="PLB41371.1"/>
    <property type="molecule type" value="Genomic_DNA"/>
</dbReference>
<dbReference type="AlphaFoldDB" id="A0A2I2FL69"/>
<name>A0A2I2FL69_ASPCN</name>